<dbReference type="InterPro" id="IPR041988">
    <property type="entry name" value="Ribosomal_uL24_KOW"/>
</dbReference>
<keyword evidence="4 8" id="KW-0689">Ribosomal protein</keyword>
<evidence type="ECO:0000256" key="4">
    <source>
        <dbReference type="ARBA" id="ARBA00022980"/>
    </source>
</evidence>
<dbReference type="InterPro" id="IPR003256">
    <property type="entry name" value="Ribosomal_uL24"/>
</dbReference>
<evidence type="ECO:0000256" key="5">
    <source>
        <dbReference type="ARBA" id="ARBA00023274"/>
    </source>
</evidence>
<sequence length="105" mass="11258">MAAKIKKGDKVVVISGRDKGRKGEVTQVLPKEGRALVAGVNLVKRHQKQTQGQEGGIISKEAPIQLSNIAIADPKDGTATRVGFKILEDGRKVRFAKRSGELIDG</sequence>
<dbReference type="NCBIfam" id="TIGR01079">
    <property type="entry name" value="rplX_bact"/>
    <property type="match status" value="1"/>
</dbReference>
<comment type="function">
    <text evidence="7 8">One of the proteins that surrounds the polypeptide exit tunnel on the outside of the subunit.</text>
</comment>
<dbReference type="CDD" id="cd06089">
    <property type="entry name" value="KOW_RPL26"/>
    <property type="match status" value="1"/>
</dbReference>
<organism evidence="10 11">
    <name type="scientific">Rhodoblastus sphagnicola</name>
    <dbReference type="NCBI Taxonomy" id="333368"/>
    <lineage>
        <taxon>Bacteria</taxon>
        <taxon>Pseudomonadati</taxon>
        <taxon>Pseudomonadota</taxon>
        <taxon>Alphaproteobacteria</taxon>
        <taxon>Hyphomicrobiales</taxon>
        <taxon>Rhodoblastaceae</taxon>
        <taxon>Rhodoblastus</taxon>
    </lineage>
</organism>
<dbReference type="PANTHER" id="PTHR12903">
    <property type="entry name" value="MITOCHONDRIAL RIBOSOMAL PROTEIN L24"/>
    <property type="match status" value="1"/>
</dbReference>
<dbReference type="GO" id="GO:0005840">
    <property type="term" value="C:ribosome"/>
    <property type="evidence" value="ECO:0007669"/>
    <property type="project" value="UniProtKB-KW"/>
</dbReference>
<comment type="function">
    <text evidence="8">One of two assembly initiator proteins, it binds directly to the 5'-end of the 23S rRNA, where it nucleates assembly of the 50S subunit.</text>
</comment>
<evidence type="ECO:0000313" key="11">
    <source>
        <dbReference type="Proteomes" id="UP000239089"/>
    </source>
</evidence>
<evidence type="ECO:0000256" key="1">
    <source>
        <dbReference type="ARBA" id="ARBA00010618"/>
    </source>
</evidence>
<dbReference type="HAMAP" id="MF_01326_B">
    <property type="entry name" value="Ribosomal_uL24_B"/>
    <property type="match status" value="1"/>
</dbReference>
<proteinExistence type="inferred from homology"/>
<evidence type="ECO:0000256" key="8">
    <source>
        <dbReference type="HAMAP-Rule" id="MF_01326"/>
    </source>
</evidence>
<evidence type="ECO:0000313" key="10">
    <source>
        <dbReference type="EMBL" id="PPQ33802.1"/>
    </source>
</evidence>
<keyword evidence="2 8" id="KW-0699">rRNA-binding</keyword>
<dbReference type="InterPro" id="IPR014722">
    <property type="entry name" value="Rib_uL2_dom2"/>
</dbReference>
<accession>A0A2S6NGN0</accession>
<dbReference type="Proteomes" id="UP000239089">
    <property type="component" value="Unassembled WGS sequence"/>
</dbReference>
<dbReference type="SUPFAM" id="SSF50104">
    <property type="entry name" value="Translation proteins SH3-like domain"/>
    <property type="match status" value="1"/>
</dbReference>
<dbReference type="PROSITE" id="PS01108">
    <property type="entry name" value="RIBOSOMAL_L24"/>
    <property type="match status" value="1"/>
</dbReference>
<dbReference type="Pfam" id="PF17136">
    <property type="entry name" value="ribosomal_L24"/>
    <property type="match status" value="1"/>
</dbReference>
<comment type="caution">
    <text evidence="10">The sequence shown here is derived from an EMBL/GenBank/DDBJ whole genome shotgun (WGS) entry which is preliminary data.</text>
</comment>
<keyword evidence="3 8" id="KW-0694">RNA-binding</keyword>
<dbReference type="FunFam" id="2.30.30.30:FF:000004">
    <property type="entry name" value="50S ribosomal protein L24"/>
    <property type="match status" value="1"/>
</dbReference>
<evidence type="ECO:0000256" key="9">
    <source>
        <dbReference type="RuleBase" id="RU003477"/>
    </source>
</evidence>
<dbReference type="Gene3D" id="2.30.30.30">
    <property type="match status" value="1"/>
</dbReference>
<dbReference type="EMBL" id="NHSJ01000013">
    <property type="protein sequence ID" value="PPQ33802.1"/>
    <property type="molecule type" value="Genomic_DNA"/>
</dbReference>
<dbReference type="InterPro" id="IPR005824">
    <property type="entry name" value="KOW"/>
</dbReference>
<dbReference type="SMART" id="SM00739">
    <property type="entry name" value="KOW"/>
    <property type="match status" value="1"/>
</dbReference>
<evidence type="ECO:0000256" key="6">
    <source>
        <dbReference type="ARBA" id="ARBA00035206"/>
    </source>
</evidence>
<dbReference type="InterPro" id="IPR008991">
    <property type="entry name" value="Translation_prot_SH3-like_sf"/>
</dbReference>
<dbReference type="GO" id="GO:1990904">
    <property type="term" value="C:ribonucleoprotein complex"/>
    <property type="evidence" value="ECO:0007669"/>
    <property type="project" value="UniProtKB-KW"/>
</dbReference>
<reference evidence="10 11" key="1">
    <citation type="journal article" date="2018" name="Arch. Microbiol.">
        <title>New insights into the metabolic potential of the phototrophic purple bacterium Rhodopila globiformis DSM 161(T) from its draft genome sequence and evidence for a vanadium-dependent nitrogenase.</title>
        <authorList>
            <person name="Imhoff J.F."/>
            <person name="Rahn T."/>
            <person name="Kunzel S."/>
            <person name="Neulinger S.C."/>
        </authorList>
    </citation>
    <scope>NUCLEOTIDE SEQUENCE [LARGE SCALE GENOMIC DNA]</scope>
    <source>
        <strain evidence="10 11">DSM 16996</strain>
    </source>
</reference>
<evidence type="ECO:0000256" key="2">
    <source>
        <dbReference type="ARBA" id="ARBA00022730"/>
    </source>
</evidence>
<dbReference type="GO" id="GO:0006412">
    <property type="term" value="P:translation"/>
    <property type="evidence" value="ECO:0007669"/>
    <property type="project" value="UniProtKB-UniRule"/>
</dbReference>
<dbReference type="GO" id="GO:0003735">
    <property type="term" value="F:structural constituent of ribosome"/>
    <property type="evidence" value="ECO:0007669"/>
    <property type="project" value="InterPro"/>
</dbReference>
<dbReference type="AlphaFoldDB" id="A0A2S6NGN0"/>
<dbReference type="Pfam" id="PF00467">
    <property type="entry name" value="KOW"/>
    <property type="match status" value="1"/>
</dbReference>
<dbReference type="OrthoDB" id="9807419at2"/>
<comment type="subunit">
    <text evidence="8">Part of the 50S ribosomal subunit.</text>
</comment>
<keyword evidence="11" id="KW-1185">Reference proteome</keyword>
<protein>
    <recommendedName>
        <fullName evidence="6 8">Large ribosomal subunit protein uL24</fullName>
    </recommendedName>
</protein>
<dbReference type="InterPro" id="IPR057264">
    <property type="entry name" value="Ribosomal_uL24_C"/>
</dbReference>
<dbReference type="GO" id="GO:0019843">
    <property type="term" value="F:rRNA binding"/>
    <property type="evidence" value="ECO:0007669"/>
    <property type="project" value="UniProtKB-UniRule"/>
</dbReference>
<keyword evidence="5 8" id="KW-0687">Ribonucleoprotein</keyword>
<dbReference type="InterPro" id="IPR005825">
    <property type="entry name" value="Ribosomal_uL24_CS"/>
</dbReference>
<gene>
    <name evidence="8" type="primary">rplX</name>
    <name evidence="10" type="ORF">CCR94_00860</name>
</gene>
<evidence type="ECO:0000256" key="3">
    <source>
        <dbReference type="ARBA" id="ARBA00022884"/>
    </source>
</evidence>
<comment type="similarity">
    <text evidence="1 8 9">Belongs to the universal ribosomal protein uL24 family.</text>
</comment>
<name>A0A2S6NGN0_9HYPH</name>
<evidence type="ECO:0000256" key="7">
    <source>
        <dbReference type="ARBA" id="ARBA00058688"/>
    </source>
</evidence>
<dbReference type="RefSeq" id="WP_104506002.1">
    <property type="nucleotide sequence ID" value="NZ_JACIGC010000001.1"/>
</dbReference>